<protein>
    <submittedName>
        <fullName evidence="1">Uncharacterized protein</fullName>
    </submittedName>
</protein>
<organism evidence="1 2">
    <name type="scientific">Naganishia cerealis</name>
    <dbReference type="NCBI Taxonomy" id="610337"/>
    <lineage>
        <taxon>Eukaryota</taxon>
        <taxon>Fungi</taxon>
        <taxon>Dikarya</taxon>
        <taxon>Basidiomycota</taxon>
        <taxon>Agaricomycotina</taxon>
        <taxon>Tremellomycetes</taxon>
        <taxon>Filobasidiales</taxon>
        <taxon>Filobasidiaceae</taxon>
        <taxon>Naganishia</taxon>
    </lineage>
</organism>
<keyword evidence="2" id="KW-1185">Reference proteome</keyword>
<evidence type="ECO:0000313" key="1">
    <source>
        <dbReference type="EMBL" id="KAJ9100966.1"/>
    </source>
</evidence>
<name>A0ACC2VQG3_9TREE</name>
<reference evidence="1" key="1">
    <citation type="submission" date="2023-04" db="EMBL/GenBank/DDBJ databases">
        <title>Draft Genome sequencing of Naganishia species isolated from polar environments using Oxford Nanopore Technology.</title>
        <authorList>
            <person name="Leo P."/>
            <person name="Venkateswaran K."/>
        </authorList>
    </citation>
    <scope>NUCLEOTIDE SEQUENCE</scope>
    <source>
        <strain evidence="1">MNA-CCFEE 5261</strain>
    </source>
</reference>
<proteinExistence type="predicted"/>
<dbReference type="EMBL" id="JASBWR010000060">
    <property type="protein sequence ID" value="KAJ9100966.1"/>
    <property type="molecule type" value="Genomic_DNA"/>
</dbReference>
<evidence type="ECO:0000313" key="2">
    <source>
        <dbReference type="Proteomes" id="UP001241377"/>
    </source>
</evidence>
<dbReference type="Proteomes" id="UP001241377">
    <property type="component" value="Unassembled WGS sequence"/>
</dbReference>
<accession>A0ACC2VQG3</accession>
<comment type="caution">
    <text evidence="1">The sequence shown here is derived from an EMBL/GenBank/DDBJ whole genome shotgun (WGS) entry which is preliminary data.</text>
</comment>
<gene>
    <name evidence="1" type="ORF">QFC19_005362</name>
</gene>
<sequence>MQTTPSHNEEHERTQTQPDIPQHAHLAQKPTTVDETGIDQAHDHAAVNENKKRPRPQSPVVPTSTLLQQTSNLPILGPPILSNLGTSTTITPIPPVIIEGSQSKRAMSEEHLSSRTDSPLVNLPNGQSNLAHSAVAMGNTRLSEVTYPAEPMDTNELEAKAGSSRQADSEEEVAPVPIREAVSTQVTANKGMKPEERPPLSEQVKIVKSAINAAFKLNQRWYIIPSSWWLLLLHLAHPEEYPRLPEAHSSFNKETDTIPSPTVIKLIDTSCYSQDGALAGTTSAPGHEAFWRIKDGLREWLENDSLAGEAGVKEKDDSEGDIGNGGDMVYVEESGWKKIIEWYGDAKPPSGIRRETRLLPEDTSLQLELNPPSIVIHRIKPSSSTEPAVDVGSSLKADLPYRATFSLNTNLVKLHAAIRKIFMPEDNRFAIAEGNLPPSRLWKLDVSPRKLAEAQVSTTTARGEDASTKAVSAGRLLPSHLVSVLGGDLAHRFEWSGSDDSKSNNSLSDEGVLNGDVFAVEVAQIADGKPVWSVVVNEDGKAVEKIEPAPLFSTQPRYTGSGSANSNDSIVTRSKASNETSKRSGPRGLRGLQNLGNTCFMNSGLQCLSNTPELSMYFTSGAYKSEINRSNPLGMKGQVADKFGALIENIWDPSGAQEASSSRSFYGYSNSIVPREFKSMIGRFNHSFAGYGQQDTQELIAFLLDGLHEDLNRIYQKPYIEKPDWKDGGVEEELALFAKECWDGYKKRNDSAIVDLFQGQLKSTLICPDCKKKSITLDPFMYLTVPIPQKKTFSRLVYVVPMNPHAQRLRVEVQYTTSTTFAQLKQKVGEMLDIPAANLLAIDEFKANIYQFWLDDHRVADARKDDIVVLHELPGKVVQSQRGISADMKDTLIIPVYSMKTSSEAYNKEPMGFGSPFFITIQKSQASNINAIWDAVMTRYANTVDHEAEEYLWAPSSTEQLKDTDGQLPADVVENVTGLHIAEGGQPNGSIGLQESTQSLGESFTSTTSQSEQPNRLRRDMCQLLFAAAGQGENDQKSVFFRGTPRKMYTLEQRQQHKRSVISQVTSAIQKNFSRPGSDDEDESGPDAILRPGDGIFCVWEDKAARHLFNVGLRGRYSTEDSYVSVVDPAIRVEEKKYLERKQRGVSLDDCLDEFSKIETLGENDLWYCSNCKKHQPASKQMEIYQLPDILVICMKRFGSSGYYRKIDEFVDFPIEALDMEERCDERRVAKTLVSKGKRLEEYGIDGNLEPLVYDLYAVDNHYGGLGGGHYTATCKNMQDGKWYKFDDSHVSPAGEGDIKSSAAYLLFYRRRTSRPIGGVTKQKIDAEVSNRSTAGLPMHKGITNEDNLAKAASESDSDSTIDDDFDARRSTQARIDDDVDNISNYDKYDGGLDSLARDMERDMDDDELPSYSPSCPDSPDSGFVEVPTLEDTIESTEPTWAGQLGTSDVHGSGKVGSSWTHVDWGTLGKSAPTAHSSQSSSTGDNYVKIEPSMQTEDDMVVVEDPKALPHLD</sequence>